<sequence length="338" mass="38714">MQQAIAFINPKVSTSNVGDYFIENSVKRLLAYDKKRSIDIDPRRPLNSGDIEKINSCDAAVIVGTNLWYRHISKPGRWMISIDELKKINIPFIPLGVGTTQHRGEEESFKFDTETIGLLNEIHSKCNESSARDPRTYETLKKAGIRNVKMTGCPTLYRSLNPTWTLNKKTTDEVVITARKGHDRNIGIIIDELIGHGKRPILAAQKKNDLYCARRRFPFFKQKIKTLYEFNITPYQDLVDNAYGAIGWRLHGNMFHLAHGNPTMFFANCSRCLSFSEAFDLPCIYAEDKEAIKKNELVSAVEKFLDAGYFSGFEKKYAQHYQDMKCFLEDNNLKHNLG</sequence>
<protein>
    <submittedName>
        <fullName evidence="2">Polysaccharide pyruvyl transferase family protein WcaK</fullName>
    </submittedName>
</protein>
<evidence type="ECO:0000313" key="2">
    <source>
        <dbReference type="EMBL" id="SHI56905.1"/>
    </source>
</evidence>
<dbReference type="Proteomes" id="UP000184171">
    <property type="component" value="Unassembled WGS sequence"/>
</dbReference>
<evidence type="ECO:0000259" key="1">
    <source>
        <dbReference type="Pfam" id="PF04230"/>
    </source>
</evidence>
<evidence type="ECO:0000313" key="3">
    <source>
        <dbReference type="Proteomes" id="UP000184171"/>
    </source>
</evidence>
<dbReference type="EMBL" id="FQZT01000001">
    <property type="protein sequence ID" value="SHI56905.1"/>
    <property type="molecule type" value="Genomic_DNA"/>
</dbReference>
<feature type="domain" description="Polysaccharide pyruvyl transferase" evidence="1">
    <location>
        <begin position="16"/>
        <end position="269"/>
    </location>
</feature>
<dbReference type="AlphaFoldDB" id="A0A1M6C7A2"/>
<keyword evidence="3" id="KW-1185">Reference proteome</keyword>
<dbReference type="InterPro" id="IPR007345">
    <property type="entry name" value="Polysacch_pyruvyl_Trfase"/>
</dbReference>
<organism evidence="2 3">
    <name type="scientific">Malonomonas rubra DSM 5091</name>
    <dbReference type="NCBI Taxonomy" id="1122189"/>
    <lineage>
        <taxon>Bacteria</taxon>
        <taxon>Pseudomonadati</taxon>
        <taxon>Thermodesulfobacteriota</taxon>
        <taxon>Desulfuromonadia</taxon>
        <taxon>Desulfuromonadales</taxon>
        <taxon>Geopsychrobacteraceae</taxon>
        <taxon>Malonomonas</taxon>
    </lineage>
</organism>
<dbReference type="GO" id="GO:0016740">
    <property type="term" value="F:transferase activity"/>
    <property type="evidence" value="ECO:0007669"/>
    <property type="project" value="UniProtKB-KW"/>
</dbReference>
<dbReference type="RefSeq" id="WP_072905093.1">
    <property type="nucleotide sequence ID" value="NZ_FQZT01000001.1"/>
</dbReference>
<dbReference type="OrthoDB" id="9794124at2"/>
<name>A0A1M6C7A2_MALRU</name>
<reference evidence="2 3" key="1">
    <citation type="submission" date="2016-11" db="EMBL/GenBank/DDBJ databases">
        <authorList>
            <person name="Jaros S."/>
            <person name="Januszkiewicz K."/>
            <person name="Wedrychowicz H."/>
        </authorList>
    </citation>
    <scope>NUCLEOTIDE SEQUENCE [LARGE SCALE GENOMIC DNA]</scope>
    <source>
        <strain evidence="2 3">DSM 5091</strain>
    </source>
</reference>
<accession>A0A1M6C7A2</accession>
<proteinExistence type="predicted"/>
<keyword evidence="2" id="KW-0808">Transferase</keyword>
<dbReference type="Pfam" id="PF04230">
    <property type="entry name" value="PS_pyruv_trans"/>
    <property type="match status" value="1"/>
</dbReference>
<gene>
    <name evidence="2" type="ORF">SAMN02745165_00433</name>
</gene>